<name>A0A9X2LJG0_9ACTN</name>
<dbReference type="SUPFAM" id="SSF46785">
    <property type="entry name" value="Winged helix' DNA-binding domain"/>
    <property type="match status" value="1"/>
</dbReference>
<protein>
    <submittedName>
        <fullName evidence="3">PadR family transcriptional regulator</fullName>
    </submittedName>
</protein>
<sequence length="112" mass="12067">MAEPKMTRTTLDVLSVLVKQDQELYGLKIAQATGVLTGTIYPILARLEKAGWVTSEWESGEEPDSRGPRRRFYRLTPNGLQRAQSALQRAASRQAAAPGRPGAAGPSIGFGA</sequence>
<dbReference type="EMBL" id="JANIID010000018">
    <property type="protein sequence ID" value="MCQ8772059.1"/>
    <property type="molecule type" value="Genomic_DNA"/>
</dbReference>
<gene>
    <name evidence="3" type="ORF">NQU55_20120</name>
</gene>
<feature type="domain" description="Transcription regulator PadR N-terminal" evidence="2">
    <location>
        <begin position="13"/>
        <end position="83"/>
    </location>
</feature>
<dbReference type="InterPro" id="IPR052509">
    <property type="entry name" value="Metal_resp_DNA-bind_regulator"/>
</dbReference>
<dbReference type="PANTHER" id="PTHR33169">
    <property type="entry name" value="PADR-FAMILY TRANSCRIPTIONAL REGULATOR"/>
    <property type="match status" value="1"/>
</dbReference>
<evidence type="ECO:0000259" key="2">
    <source>
        <dbReference type="Pfam" id="PF03551"/>
    </source>
</evidence>
<dbReference type="Gene3D" id="1.10.10.10">
    <property type="entry name" value="Winged helix-like DNA-binding domain superfamily/Winged helix DNA-binding domain"/>
    <property type="match status" value="1"/>
</dbReference>
<evidence type="ECO:0000313" key="3">
    <source>
        <dbReference type="EMBL" id="MCQ8772059.1"/>
    </source>
</evidence>
<dbReference type="AlphaFoldDB" id="A0A9X2LJG0"/>
<organism evidence="3 4">
    <name type="scientific">Streptomyces telluris</name>
    <dbReference type="NCBI Taxonomy" id="2720021"/>
    <lineage>
        <taxon>Bacteria</taxon>
        <taxon>Bacillati</taxon>
        <taxon>Actinomycetota</taxon>
        <taxon>Actinomycetes</taxon>
        <taxon>Kitasatosporales</taxon>
        <taxon>Streptomycetaceae</taxon>
        <taxon>Streptomyces</taxon>
    </lineage>
</organism>
<dbReference type="InterPro" id="IPR005149">
    <property type="entry name" value="Tscrpt_reg_PadR_N"/>
</dbReference>
<reference evidence="3" key="1">
    <citation type="submission" date="2022-06" db="EMBL/GenBank/DDBJ databases">
        <title>WGS of actinobacteria.</title>
        <authorList>
            <person name="Thawai C."/>
        </authorList>
    </citation>
    <scope>NUCLEOTIDE SEQUENCE</scope>
    <source>
        <strain evidence="3">AA8</strain>
    </source>
</reference>
<dbReference type="RefSeq" id="WP_206329006.1">
    <property type="nucleotide sequence ID" value="NZ_JAATER010000027.1"/>
</dbReference>
<dbReference type="Proteomes" id="UP001142374">
    <property type="component" value="Unassembled WGS sequence"/>
</dbReference>
<evidence type="ECO:0000313" key="4">
    <source>
        <dbReference type="Proteomes" id="UP001142374"/>
    </source>
</evidence>
<proteinExistence type="predicted"/>
<evidence type="ECO:0000256" key="1">
    <source>
        <dbReference type="SAM" id="MobiDB-lite"/>
    </source>
</evidence>
<keyword evidence="4" id="KW-1185">Reference proteome</keyword>
<dbReference type="Pfam" id="PF03551">
    <property type="entry name" value="PadR"/>
    <property type="match status" value="1"/>
</dbReference>
<dbReference type="InterPro" id="IPR036388">
    <property type="entry name" value="WH-like_DNA-bd_sf"/>
</dbReference>
<comment type="caution">
    <text evidence="3">The sequence shown here is derived from an EMBL/GenBank/DDBJ whole genome shotgun (WGS) entry which is preliminary data.</text>
</comment>
<dbReference type="InterPro" id="IPR036390">
    <property type="entry name" value="WH_DNA-bd_sf"/>
</dbReference>
<dbReference type="CDD" id="cd00090">
    <property type="entry name" value="HTH_ARSR"/>
    <property type="match status" value="1"/>
</dbReference>
<feature type="region of interest" description="Disordered" evidence="1">
    <location>
        <begin position="83"/>
        <end position="112"/>
    </location>
</feature>
<accession>A0A9X2LJG0</accession>
<dbReference type="InterPro" id="IPR011991">
    <property type="entry name" value="ArsR-like_HTH"/>
</dbReference>
<dbReference type="PANTHER" id="PTHR33169:SF14">
    <property type="entry name" value="TRANSCRIPTIONAL REGULATOR RV3488"/>
    <property type="match status" value="1"/>
</dbReference>